<dbReference type="SMART" id="SM01312">
    <property type="entry name" value="RTC4"/>
    <property type="match status" value="1"/>
</dbReference>
<evidence type="ECO:0000256" key="6">
    <source>
        <dbReference type="ARBA" id="ARBA00022490"/>
    </source>
</evidence>
<evidence type="ECO:0000256" key="4">
    <source>
        <dbReference type="ARBA" id="ARBA00009461"/>
    </source>
</evidence>
<evidence type="ECO:0000313" key="9">
    <source>
        <dbReference type="EMBL" id="KAJ7037014.1"/>
    </source>
</evidence>
<reference evidence="9" key="1">
    <citation type="submission" date="2023-03" db="EMBL/GenBank/DDBJ databases">
        <title>Massive genome expansion in bonnet fungi (Mycena s.s.) driven by repeated elements and novel gene families across ecological guilds.</title>
        <authorList>
            <consortium name="Lawrence Berkeley National Laboratory"/>
            <person name="Harder C.B."/>
            <person name="Miyauchi S."/>
            <person name="Viragh M."/>
            <person name="Kuo A."/>
            <person name="Thoen E."/>
            <person name="Andreopoulos B."/>
            <person name="Lu D."/>
            <person name="Skrede I."/>
            <person name="Drula E."/>
            <person name="Henrissat B."/>
            <person name="Morin E."/>
            <person name="Kohler A."/>
            <person name="Barry K."/>
            <person name="LaButti K."/>
            <person name="Morin E."/>
            <person name="Salamov A."/>
            <person name="Lipzen A."/>
            <person name="Mereny Z."/>
            <person name="Hegedus B."/>
            <person name="Baldrian P."/>
            <person name="Stursova M."/>
            <person name="Weitz H."/>
            <person name="Taylor A."/>
            <person name="Grigoriev I.V."/>
            <person name="Nagy L.G."/>
            <person name="Martin F."/>
            <person name="Kauserud H."/>
        </authorList>
    </citation>
    <scope>NUCLEOTIDE SEQUENCE</scope>
    <source>
        <strain evidence="9">CBHHK200</strain>
    </source>
</reference>
<comment type="subcellular location">
    <subcellularLocation>
        <location evidence="3">Cytoplasm</location>
    </subcellularLocation>
    <subcellularLocation>
        <location evidence="2">Nucleus</location>
    </subcellularLocation>
</comment>
<keyword evidence="7" id="KW-0539">Nucleus</keyword>
<evidence type="ECO:0000256" key="2">
    <source>
        <dbReference type="ARBA" id="ARBA00004123"/>
    </source>
</evidence>
<organism evidence="9 10">
    <name type="scientific">Mycena alexandri</name>
    <dbReference type="NCBI Taxonomy" id="1745969"/>
    <lineage>
        <taxon>Eukaryota</taxon>
        <taxon>Fungi</taxon>
        <taxon>Dikarya</taxon>
        <taxon>Basidiomycota</taxon>
        <taxon>Agaricomycotina</taxon>
        <taxon>Agaricomycetes</taxon>
        <taxon>Agaricomycetidae</taxon>
        <taxon>Agaricales</taxon>
        <taxon>Marasmiineae</taxon>
        <taxon>Mycenaceae</taxon>
        <taxon>Mycena</taxon>
    </lineage>
</organism>
<accession>A0AAD6X9F9</accession>
<dbReference type="PANTHER" id="PTHR41391">
    <property type="entry name" value="RESTRICTION OF TELOMERE CAPPING PROTEIN 4"/>
    <property type="match status" value="1"/>
</dbReference>
<dbReference type="InterPro" id="IPR028094">
    <property type="entry name" value="RTC4_C"/>
</dbReference>
<keyword evidence="10" id="KW-1185">Reference proteome</keyword>
<dbReference type="InterPro" id="IPR039024">
    <property type="entry name" value="RTC4"/>
</dbReference>
<dbReference type="GO" id="GO:0005634">
    <property type="term" value="C:nucleus"/>
    <property type="evidence" value="ECO:0007669"/>
    <property type="project" value="UniProtKB-SubCell"/>
</dbReference>
<comment type="caution">
    <text evidence="9">The sequence shown here is derived from an EMBL/GenBank/DDBJ whole genome shotgun (WGS) entry which is preliminary data.</text>
</comment>
<evidence type="ECO:0000256" key="1">
    <source>
        <dbReference type="ARBA" id="ARBA00002738"/>
    </source>
</evidence>
<dbReference type="PANTHER" id="PTHR41391:SF1">
    <property type="entry name" value="RESTRICTION OF TELOMERE CAPPING PROTEIN 4"/>
    <property type="match status" value="1"/>
</dbReference>
<gene>
    <name evidence="9" type="ORF">C8F04DRAFT_953217</name>
</gene>
<comment type="function">
    <text evidence="1">May be involved in a process influencing telomere capping.</text>
</comment>
<comment type="similarity">
    <text evidence="4">Belongs to the RTC4 family.</text>
</comment>
<evidence type="ECO:0000256" key="7">
    <source>
        <dbReference type="ARBA" id="ARBA00023242"/>
    </source>
</evidence>
<dbReference type="Pfam" id="PF14474">
    <property type="entry name" value="RTC4"/>
    <property type="match status" value="1"/>
</dbReference>
<dbReference type="Proteomes" id="UP001218188">
    <property type="component" value="Unassembled WGS sequence"/>
</dbReference>
<dbReference type="AlphaFoldDB" id="A0AAD6X9F9"/>
<evidence type="ECO:0000256" key="3">
    <source>
        <dbReference type="ARBA" id="ARBA00004496"/>
    </source>
</evidence>
<name>A0AAD6X9F9_9AGAR</name>
<evidence type="ECO:0000259" key="8">
    <source>
        <dbReference type="SMART" id="SM01312"/>
    </source>
</evidence>
<sequence length="252" mass="28227">MRGVLDVTLLGSASVDIDPSRLCPFCDRLFPEETTSQLDDLLARALQRSYRDPRPKNSLGRRANLEVFAALCERHTFEKELVPKAVFYRLGQRESADILHDQGRRIAYGGATTFHETFVTGPRMECVFWQEVVAELEMYGSRRVSGIGGQYASFSRTQPGYYGGLGTIVMSETLYMMFPERTVSSHWVEPFSLQEFIGRILVPEAAMRLIMEDMGLDGSDAGNKGKAIEVMRASTSYGSYMFADDSSHNLSS</sequence>
<dbReference type="EMBL" id="JARJCM010000040">
    <property type="protein sequence ID" value="KAJ7037014.1"/>
    <property type="molecule type" value="Genomic_DNA"/>
</dbReference>
<evidence type="ECO:0000256" key="5">
    <source>
        <dbReference type="ARBA" id="ARBA00015162"/>
    </source>
</evidence>
<evidence type="ECO:0000313" key="10">
    <source>
        <dbReference type="Proteomes" id="UP001218188"/>
    </source>
</evidence>
<protein>
    <recommendedName>
        <fullName evidence="5">Restriction of telomere capping protein 4</fullName>
    </recommendedName>
</protein>
<keyword evidence="6" id="KW-0963">Cytoplasm</keyword>
<dbReference type="GO" id="GO:0005737">
    <property type="term" value="C:cytoplasm"/>
    <property type="evidence" value="ECO:0007669"/>
    <property type="project" value="UniProtKB-SubCell"/>
</dbReference>
<proteinExistence type="inferred from homology"/>
<feature type="domain" description="Restriction of telomere capping protein 4 C-terminal" evidence="8">
    <location>
        <begin position="98"/>
        <end position="244"/>
    </location>
</feature>